<keyword evidence="8" id="KW-1185">Reference proteome</keyword>
<sequence length="280" mass="31331">MEDISSKSLTGKEFMALSDKKAHLRQSGGLLFSRAELRHKQDILRLLKEDGEVVAMTGDGVNDAPALKLADIGIAMGIAGTEVVKEASDMVLADDNFSTIVSAVGEGRSIYDNMKAFIRLIIIHANVSFELDSSCCLFELDDIPFDSLAFSSIFVTLNLYIEDVKSGKVKFHYGTINKRLSVKKRMKKPIYVYYQLDNFYQNHQSDDESDHLVLHPLDIEGAAEDSISSSWKSQGLALLQVEHYLMLHSMVIHLSRNLNFVLWKQGFVATLCTSFFNHDG</sequence>
<keyword evidence="5" id="KW-1133">Transmembrane helix</keyword>
<dbReference type="GO" id="GO:0016887">
    <property type="term" value="F:ATP hydrolysis activity"/>
    <property type="evidence" value="ECO:0007669"/>
    <property type="project" value="InterPro"/>
</dbReference>
<name>A0A8J6CSV5_9ROSI</name>
<comment type="subcellular location">
    <subcellularLocation>
        <location evidence="1">Membrane</location>
    </subcellularLocation>
</comment>
<gene>
    <name evidence="7" type="ORF">CXB51_028567</name>
</gene>
<evidence type="ECO:0000313" key="8">
    <source>
        <dbReference type="Proteomes" id="UP000701853"/>
    </source>
</evidence>
<dbReference type="InterPro" id="IPR001757">
    <property type="entry name" value="P_typ_ATPase"/>
</dbReference>
<dbReference type="PRINTS" id="PR00120">
    <property type="entry name" value="HATPASE"/>
</dbReference>
<protein>
    <recommendedName>
        <fullName evidence="9">Cation-transporting P-type ATPase C-terminal domain-containing protein</fullName>
    </recommendedName>
</protein>
<accession>A0A8J6CSV5</accession>
<dbReference type="PANTHER" id="PTHR42861">
    <property type="entry name" value="CALCIUM-TRANSPORTING ATPASE"/>
    <property type="match status" value="1"/>
</dbReference>
<evidence type="ECO:0000313" key="7">
    <source>
        <dbReference type="EMBL" id="KAG8478733.1"/>
    </source>
</evidence>
<dbReference type="Gene3D" id="3.40.50.1000">
    <property type="entry name" value="HAD superfamily/HAD-like"/>
    <property type="match status" value="1"/>
</dbReference>
<dbReference type="InterPro" id="IPR023214">
    <property type="entry name" value="HAD_sf"/>
</dbReference>
<dbReference type="InterPro" id="IPR036412">
    <property type="entry name" value="HAD-like_sf"/>
</dbReference>
<dbReference type="EMBL" id="JAHUZN010000011">
    <property type="protein sequence ID" value="KAG8478733.1"/>
    <property type="molecule type" value="Genomic_DNA"/>
</dbReference>
<evidence type="ECO:0000256" key="5">
    <source>
        <dbReference type="ARBA" id="ARBA00022989"/>
    </source>
</evidence>
<keyword evidence="3" id="KW-0812">Transmembrane</keyword>
<keyword evidence="6" id="KW-0472">Membrane</keyword>
<evidence type="ECO:0008006" key="9">
    <source>
        <dbReference type="Google" id="ProtNLM"/>
    </source>
</evidence>
<evidence type="ECO:0000256" key="6">
    <source>
        <dbReference type="ARBA" id="ARBA00023136"/>
    </source>
</evidence>
<dbReference type="AlphaFoldDB" id="A0A8J6CSV5"/>
<dbReference type="NCBIfam" id="TIGR01494">
    <property type="entry name" value="ATPase_P-type"/>
    <property type="match status" value="1"/>
</dbReference>
<evidence type="ECO:0000256" key="4">
    <source>
        <dbReference type="ARBA" id="ARBA00022842"/>
    </source>
</evidence>
<dbReference type="GO" id="GO:0005524">
    <property type="term" value="F:ATP binding"/>
    <property type="evidence" value="ECO:0007669"/>
    <property type="project" value="InterPro"/>
</dbReference>
<comment type="caution">
    <text evidence="7">The sequence shown here is derived from an EMBL/GenBank/DDBJ whole genome shotgun (WGS) entry which is preliminary data.</text>
</comment>
<dbReference type="Pfam" id="PF08282">
    <property type="entry name" value="Hydrolase_3"/>
    <property type="match status" value="1"/>
</dbReference>
<dbReference type="Gene3D" id="1.20.1110.10">
    <property type="entry name" value="Calcium-transporting ATPase, transmembrane domain"/>
    <property type="match status" value="1"/>
</dbReference>
<dbReference type="Pfam" id="PF03381">
    <property type="entry name" value="CDC50"/>
    <property type="match status" value="1"/>
</dbReference>
<dbReference type="PRINTS" id="PR00119">
    <property type="entry name" value="CATATPASE"/>
</dbReference>
<organism evidence="7 8">
    <name type="scientific">Gossypium anomalum</name>
    <dbReference type="NCBI Taxonomy" id="47600"/>
    <lineage>
        <taxon>Eukaryota</taxon>
        <taxon>Viridiplantae</taxon>
        <taxon>Streptophyta</taxon>
        <taxon>Embryophyta</taxon>
        <taxon>Tracheophyta</taxon>
        <taxon>Spermatophyta</taxon>
        <taxon>Magnoliopsida</taxon>
        <taxon>eudicotyledons</taxon>
        <taxon>Gunneridae</taxon>
        <taxon>Pentapetalae</taxon>
        <taxon>rosids</taxon>
        <taxon>malvids</taxon>
        <taxon>Malvales</taxon>
        <taxon>Malvaceae</taxon>
        <taxon>Malvoideae</taxon>
        <taxon>Gossypium</taxon>
    </lineage>
</organism>
<evidence type="ECO:0000256" key="2">
    <source>
        <dbReference type="ARBA" id="ARBA00009457"/>
    </source>
</evidence>
<keyword evidence="4" id="KW-0460">Magnesium</keyword>
<dbReference type="InterPro" id="IPR005045">
    <property type="entry name" value="CDC50/LEM3_fam"/>
</dbReference>
<evidence type="ECO:0000256" key="1">
    <source>
        <dbReference type="ARBA" id="ARBA00004370"/>
    </source>
</evidence>
<comment type="similarity">
    <text evidence="2">Belongs to the CDC50/LEM3 family.</text>
</comment>
<dbReference type="GO" id="GO:0016020">
    <property type="term" value="C:membrane"/>
    <property type="evidence" value="ECO:0007669"/>
    <property type="project" value="UniProtKB-SubCell"/>
</dbReference>
<reference evidence="7 8" key="1">
    <citation type="journal article" date="2021" name="bioRxiv">
        <title>The Gossypium anomalum genome as a resource for cotton improvement and evolutionary analysis of hybrid incompatibility.</title>
        <authorList>
            <person name="Grover C.E."/>
            <person name="Yuan D."/>
            <person name="Arick M.A."/>
            <person name="Miller E.R."/>
            <person name="Hu G."/>
            <person name="Peterson D.G."/>
            <person name="Wendel J.F."/>
            <person name="Udall J.A."/>
        </authorList>
    </citation>
    <scope>NUCLEOTIDE SEQUENCE [LARGE SCALE GENOMIC DNA]</scope>
    <source>
        <strain evidence="7">JFW-Udall</strain>
        <tissue evidence="7">Leaf</tissue>
    </source>
</reference>
<dbReference type="OrthoDB" id="3352408at2759"/>
<dbReference type="SUPFAM" id="SSF56784">
    <property type="entry name" value="HAD-like"/>
    <property type="match status" value="1"/>
</dbReference>
<proteinExistence type="inferred from homology"/>
<dbReference type="Proteomes" id="UP000701853">
    <property type="component" value="Chromosome 11"/>
</dbReference>
<evidence type="ECO:0000256" key="3">
    <source>
        <dbReference type="ARBA" id="ARBA00022692"/>
    </source>
</evidence>